<keyword evidence="2" id="KW-1185">Reference proteome</keyword>
<dbReference type="AlphaFoldDB" id="A0A0T5YVC1"/>
<name>A0A0T5YVC1_9GAMM</name>
<evidence type="ECO:0000313" key="1">
    <source>
        <dbReference type="EMBL" id="KRT54474.1"/>
    </source>
</evidence>
<reference evidence="1 2" key="1">
    <citation type="submission" date="2015-11" db="EMBL/GenBank/DDBJ databases">
        <title>The genome of Candidatus Endoriftia persephone in Ridgeia piscesae and population structure of the North Eastern Pacific vestimentiferan symbionts.</title>
        <authorList>
            <person name="Perez M."/>
            <person name="Juniper K.S."/>
        </authorList>
    </citation>
    <scope>NUCLEOTIDE SEQUENCE [LARGE SCALE GENOMIC DNA]</scope>
    <source>
        <strain evidence="1">Ind11</strain>
    </source>
</reference>
<sequence length="232" mass="25458">MASSAHLLKPYFTAVLKDSYSQQDEFKFAEEVLAYIGEETNLNDKSYQARLDRFAILVASLLRKIGLFRGIITKAHARQIVRDMAESVRSDAPQKTFPKSDDAQFSKAGPATDDVLEKIGLAPGARKRLSQKISDLIGKDFKALGQEMSARAYEGLLDGLVGIDRAEKAVGVTDAAKSGYIGARLATGVADIMHAILHYGAPEWRNGIVQRRDGTRGLLEVFGDLRCRNKSL</sequence>
<evidence type="ECO:0000313" key="2">
    <source>
        <dbReference type="Proteomes" id="UP000051634"/>
    </source>
</evidence>
<accession>A0A0T5YVC1</accession>
<organism evidence="1 2">
    <name type="scientific">endosymbiont of Ridgeia piscesae</name>
    <dbReference type="NCBI Taxonomy" id="54398"/>
    <lineage>
        <taxon>Bacteria</taxon>
        <taxon>Pseudomonadati</taxon>
        <taxon>Pseudomonadota</taxon>
        <taxon>Gammaproteobacteria</taxon>
        <taxon>sulfur-oxidizing symbionts</taxon>
    </lineage>
</organism>
<proteinExistence type="predicted"/>
<protein>
    <submittedName>
        <fullName evidence="1">Uncharacterized protein</fullName>
    </submittedName>
</protein>
<dbReference type="Proteomes" id="UP000051634">
    <property type="component" value="Unassembled WGS sequence"/>
</dbReference>
<gene>
    <name evidence="1" type="ORF">Ga0074115_105113</name>
</gene>
<comment type="caution">
    <text evidence="1">The sequence shown here is derived from an EMBL/GenBank/DDBJ whole genome shotgun (WGS) entry which is preliminary data.</text>
</comment>
<dbReference type="EMBL" id="LDXT01000091">
    <property type="protein sequence ID" value="KRT54474.1"/>
    <property type="molecule type" value="Genomic_DNA"/>
</dbReference>